<feature type="compositionally biased region" description="Polar residues" evidence="1">
    <location>
        <begin position="224"/>
        <end position="237"/>
    </location>
</feature>
<sequence length="323" mass="36740">MDPETLRFLTVEYFRRTGSEILEEGETFLRVRLAREADLELGYRPMYWSFADAGNLTPELLEKTYRFYFPGSDVRPTPPSPYGGGEEWLTPTSERLRRILYALARRGSAVRLYESPQRGRGLLAPWYAFTVRVRLFREIAREYIASYGYDAVRGEIVPEFWGRLLDLPLGSEPPPYARLLPAIRSSEGAAHAVVERILGEVRSDLGWAKEARARLAEEMRRLDSVSSKPSPENPKSGTSRREVVEAHEPSAPEDGAPSEPEFGFDPEKERESLLRRYRPRIRLAFVQVALVYLTSDPRDLPAEELALEPLRRFAGRFSAGGSS</sequence>
<gene>
    <name evidence="2" type="ORF">BLITH_1348</name>
</gene>
<evidence type="ECO:0000256" key="1">
    <source>
        <dbReference type="SAM" id="MobiDB-lite"/>
    </source>
</evidence>
<proteinExistence type="predicted"/>
<dbReference type="InterPro" id="IPR024562">
    <property type="entry name" value="YqhG"/>
</dbReference>
<protein>
    <submittedName>
        <fullName evidence="2">Conserved protein YqhG</fullName>
    </submittedName>
</protein>
<name>A0A2T5G698_9BACL</name>
<dbReference type="AlphaFoldDB" id="A0A2T5G698"/>
<feature type="compositionally biased region" description="Basic and acidic residues" evidence="1">
    <location>
        <begin position="239"/>
        <end position="250"/>
    </location>
</feature>
<evidence type="ECO:0000313" key="3">
    <source>
        <dbReference type="Proteomes" id="UP000244016"/>
    </source>
</evidence>
<accession>A0A2T5G698</accession>
<dbReference type="Proteomes" id="UP000244016">
    <property type="component" value="Unassembled WGS sequence"/>
</dbReference>
<organism evidence="2 3">
    <name type="scientific">Brockia lithotrophica</name>
    <dbReference type="NCBI Taxonomy" id="933949"/>
    <lineage>
        <taxon>Bacteria</taxon>
        <taxon>Bacillati</taxon>
        <taxon>Bacillota</taxon>
        <taxon>Bacilli</taxon>
        <taxon>Bacillales</taxon>
        <taxon>Bacillales Family X. Incertae Sedis</taxon>
        <taxon>Brockia</taxon>
    </lineage>
</organism>
<dbReference type="EMBL" id="PEBW01000004">
    <property type="protein sequence ID" value="PTQ51710.1"/>
    <property type="molecule type" value="Genomic_DNA"/>
</dbReference>
<dbReference type="Pfam" id="PF11079">
    <property type="entry name" value="YqhG"/>
    <property type="match status" value="1"/>
</dbReference>
<evidence type="ECO:0000313" key="2">
    <source>
        <dbReference type="EMBL" id="PTQ51710.1"/>
    </source>
</evidence>
<feature type="region of interest" description="Disordered" evidence="1">
    <location>
        <begin position="219"/>
        <end position="265"/>
    </location>
</feature>
<reference evidence="2 3" key="1">
    <citation type="submission" date="2017-08" db="EMBL/GenBank/DDBJ databases">
        <title>Burning lignite coal seam in the remote Altai Mountains harbors a hydrogen-driven thermophilic microbial community.</title>
        <authorList>
            <person name="Kadnikov V.V."/>
            <person name="Mardanov A.V."/>
            <person name="Ivasenko D."/>
            <person name="Beletsky A.V."/>
            <person name="Karnachuk O.V."/>
            <person name="Ravin N.V."/>
        </authorList>
    </citation>
    <scope>NUCLEOTIDE SEQUENCE [LARGE SCALE GENOMIC DNA]</scope>
    <source>
        <strain evidence="2">AL31</strain>
    </source>
</reference>
<comment type="caution">
    <text evidence="2">The sequence shown here is derived from an EMBL/GenBank/DDBJ whole genome shotgun (WGS) entry which is preliminary data.</text>
</comment>